<accession>A0A1I4BDN2</accession>
<dbReference type="EMBL" id="FOSZ01000001">
    <property type="protein sequence ID" value="SFK66904.1"/>
    <property type="molecule type" value="Genomic_DNA"/>
</dbReference>
<dbReference type="OrthoDB" id="7855854at2"/>
<dbReference type="RefSeq" id="WP_139216135.1">
    <property type="nucleotide sequence ID" value="NZ_FOSZ01000001.1"/>
</dbReference>
<keyword evidence="3" id="KW-1185">Reference proteome</keyword>
<feature type="transmembrane region" description="Helical" evidence="1">
    <location>
        <begin position="29"/>
        <end position="48"/>
    </location>
</feature>
<evidence type="ECO:0000313" key="3">
    <source>
        <dbReference type="Proteomes" id="UP000198851"/>
    </source>
</evidence>
<dbReference type="Proteomes" id="UP000198851">
    <property type="component" value="Unassembled WGS sequence"/>
</dbReference>
<evidence type="ECO:0000256" key="1">
    <source>
        <dbReference type="SAM" id="Phobius"/>
    </source>
</evidence>
<proteinExistence type="predicted"/>
<protein>
    <submittedName>
        <fullName evidence="2">Uncharacterized protein</fullName>
    </submittedName>
</protein>
<organism evidence="2 3">
    <name type="scientific">Shimia haliotis</name>
    <dbReference type="NCBI Taxonomy" id="1280847"/>
    <lineage>
        <taxon>Bacteria</taxon>
        <taxon>Pseudomonadati</taxon>
        <taxon>Pseudomonadota</taxon>
        <taxon>Alphaproteobacteria</taxon>
        <taxon>Rhodobacterales</taxon>
        <taxon>Roseobacteraceae</taxon>
    </lineage>
</organism>
<keyword evidence="1" id="KW-0472">Membrane</keyword>
<feature type="transmembrane region" description="Helical" evidence="1">
    <location>
        <begin position="54"/>
        <end position="75"/>
    </location>
</feature>
<dbReference type="AlphaFoldDB" id="A0A1I4BDN2"/>
<evidence type="ECO:0000313" key="2">
    <source>
        <dbReference type="EMBL" id="SFK66904.1"/>
    </source>
</evidence>
<name>A0A1I4BDN2_9RHOB</name>
<keyword evidence="1" id="KW-1133">Transmembrane helix</keyword>
<sequence>MIALSTFMEEARSRVATVEGKSHPFGVRAASVFFGFTFIWAGVGLWLVPGLDMTPYVLLAKMGLSILMVTAGVGMTQIATEKPRKELHFDARNRQLLVLESLPRERMHVIQTINYEDIARVDISDRMLEVSGDCGKTLVSLQLDGEHARLDAVAQLRSQAIFPC</sequence>
<dbReference type="STRING" id="1280847.SAMN04488036_101977"/>
<gene>
    <name evidence="2" type="ORF">SAMN04488036_101977</name>
</gene>
<keyword evidence="1" id="KW-0812">Transmembrane</keyword>
<reference evidence="3" key="1">
    <citation type="submission" date="2016-10" db="EMBL/GenBank/DDBJ databases">
        <authorList>
            <person name="Varghese N."/>
            <person name="Submissions S."/>
        </authorList>
    </citation>
    <scope>NUCLEOTIDE SEQUENCE [LARGE SCALE GENOMIC DNA]</scope>
    <source>
        <strain evidence="3">DSM 28453</strain>
    </source>
</reference>